<keyword evidence="17" id="KW-1185">Reference proteome</keyword>
<feature type="binding site" evidence="13">
    <location>
        <position position="211"/>
    </location>
    <ligand>
        <name>Ca(2+)</name>
        <dbReference type="ChEBI" id="CHEBI:29108"/>
    </ligand>
</feature>
<keyword evidence="9" id="KW-0828">Tyrosine catabolism</keyword>
<feature type="binding site" evidence="13">
    <location>
        <position position="105"/>
    </location>
    <ligand>
        <name>Ca(2+)</name>
        <dbReference type="ChEBI" id="CHEBI:29108"/>
    </ligand>
</feature>
<evidence type="ECO:0000313" key="16">
    <source>
        <dbReference type="EMBL" id="NDU97068.1"/>
    </source>
</evidence>
<dbReference type="Pfam" id="PF01557">
    <property type="entry name" value="FAA_hydrolase"/>
    <property type="match status" value="1"/>
</dbReference>
<dbReference type="EC" id="3.7.1.2" evidence="4"/>
<dbReference type="RefSeq" id="WP_163952132.1">
    <property type="nucleotide sequence ID" value="NZ_JAAFZH010000009.1"/>
</dbReference>
<dbReference type="GO" id="GO:0006572">
    <property type="term" value="P:L-tyrosine catabolic process"/>
    <property type="evidence" value="ECO:0007669"/>
    <property type="project" value="UniProtKB-KW"/>
</dbReference>
<feature type="binding site" evidence="13">
    <location>
        <position position="179"/>
    </location>
    <ligand>
        <name>Ca(2+)</name>
        <dbReference type="ChEBI" id="CHEBI:29108"/>
    </ligand>
</feature>
<evidence type="ECO:0000256" key="6">
    <source>
        <dbReference type="ARBA" id="ARBA00022801"/>
    </source>
</evidence>
<dbReference type="InterPro" id="IPR036663">
    <property type="entry name" value="Fumarylacetoacetase_C_sf"/>
</dbReference>
<dbReference type="PANTHER" id="PTHR43069:SF2">
    <property type="entry name" value="FUMARYLACETOACETASE"/>
    <property type="match status" value="1"/>
</dbReference>
<evidence type="ECO:0000313" key="17">
    <source>
        <dbReference type="Proteomes" id="UP000474175"/>
    </source>
</evidence>
<feature type="binding site" evidence="12">
    <location>
        <position position="121"/>
    </location>
    <ligand>
        <name>substrate</name>
    </ligand>
</feature>
<feature type="binding site" evidence="13">
    <location>
        <position position="231"/>
    </location>
    <ligand>
        <name>Mg(2+)</name>
        <dbReference type="ChEBI" id="CHEBI:18420"/>
    </ligand>
</feature>
<keyword evidence="6 16" id="KW-0378">Hydrolase</keyword>
<dbReference type="AlphaFoldDB" id="A0A6L9LF05"/>
<dbReference type="PANTHER" id="PTHR43069">
    <property type="entry name" value="FUMARYLACETOACETASE"/>
    <property type="match status" value="1"/>
</dbReference>
<organism evidence="16 17">
    <name type="scientific">Spirosoma terrae</name>
    <dbReference type="NCBI Taxonomy" id="1968276"/>
    <lineage>
        <taxon>Bacteria</taxon>
        <taxon>Pseudomonadati</taxon>
        <taxon>Bacteroidota</taxon>
        <taxon>Cytophagia</taxon>
        <taxon>Cytophagales</taxon>
        <taxon>Cytophagaceae</taxon>
        <taxon>Spirosoma</taxon>
    </lineage>
</organism>
<evidence type="ECO:0000256" key="12">
    <source>
        <dbReference type="PIRSR" id="PIRSR605959-2"/>
    </source>
</evidence>
<dbReference type="GO" id="GO:0046872">
    <property type="term" value="F:metal ion binding"/>
    <property type="evidence" value="ECO:0007669"/>
    <property type="project" value="UniProtKB-KW"/>
</dbReference>
<dbReference type="EMBL" id="JAAFZH010000009">
    <property type="protein sequence ID" value="NDU97068.1"/>
    <property type="molecule type" value="Genomic_DNA"/>
</dbReference>
<dbReference type="Gene3D" id="2.30.30.230">
    <property type="entry name" value="Fumarylacetoacetase, N-terminal domain"/>
    <property type="match status" value="1"/>
</dbReference>
<dbReference type="Pfam" id="PF09298">
    <property type="entry name" value="FAA_hydrolase_N"/>
    <property type="match status" value="1"/>
</dbReference>
<keyword evidence="7 13" id="KW-0106">Calcium</keyword>
<evidence type="ECO:0000256" key="3">
    <source>
        <dbReference type="ARBA" id="ARBA00004782"/>
    </source>
</evidence>
<evidence type="ECO:0000256" key="1">
    <source>
        <dbReference type="ARBA" id="ARBA00001913"/>
    </source>
</evidence>
<comment type="cofactor">
    <cofactor evidence="2 13">
        <name>Mg(2+)</name>
        <dbReference type="ChEBI" id="CHEBI:18420"/>
    </cofactor>
</comment>
<feature type="binding site" evidence="12">
    <location>
        <position position="218"/>
    </location>
    <ligand>
        <name>substrate</name>
    </ligand>
</feature>
<dbReference type="SUPFAM" id="SSF56529">
    <property type="entry name" value="FAH"/>
    <property type="match status" value="1"/>
</dbReference>
<comment type="caution">
    <text evidence="16">The sequence shown here is derived from an EMBL/GenBank/DDBJ whole genome shotgun (WGS) entry which is preliminary data.</text>
</comment>
<keyword evidence="10" id="KW-0585">Phenylalanine catabolism</keyword>
<evidence type="ECO:0000259" key="15">
    <source>
        <dbReference type="Pfam" id="PF09298"/>
    </source>
</evidence>
<dbReference type="InterPro" id="IPR005959">
    <property type="entry name" value="Fumarylacetoacetase"/>
</dbReference>
<feature type="domain" description="Fumarylacetoacetase-like C-terminal" evidence="14">
    <location>
        <begin position="104"/>
        <end position="371"/>
    </location>
</feature>
<sequence length="402" mass="44780">MYGIFSYGIASPRVGLKHGQFILDLEIVSLLGYFNGLGIDPAVFAQPVLNDFIALGKPVHQRIRQRLRELLSAESNSFEGIHDQVFIEESRAQLHLPIRIGNYTDFYAGIHHAENVGRMFRPNGDPLLPNYKHLPVAYHGRASSIIVSGTPIRRPYGQYLDIDNKPVFGPSQTLDFELELGLVIGKSNSLGEPVRIDEAEEYIFGITLFNDWSARDIQRWEYQPLGPFLGKNFASSLSAWVLPIEDLEPFRLEGPEQEPIPLPYLQHARPSYFDIQLDVMLTIPGQEPVVISQSNARFLYWSFAQMITHHTAGGCNLQVGDVLATGTISGNTPGSYGSLLELSWNGTRPLHLENGDTRTFLNDGDTVTLRGRAFSRGIRVDLGEVAGTIQPAIYPPVSRIPD</sequence>
<feature type="domain" description="Fumarylacetoacetase N-terminal" evidence="15">
    <location>
        <begin position="2"/>
        <end position="97"/>
    </location>
</feature>
<feature type="binding site" evidence="12">
    <location>
        <position position="327"/>
    </location>
    <ligand>
        <name>substrate</name>
    </ligand>
</feature>
<feature type="binding site" evidence="13">
    <location>
        <position position="235"/>
    </location>
    <ligand>
        <name>Mg(2+)</name>
        <dbReference type="ChEBI" id="CHEBI:18420"/>
    </ligand>
</feature>
<evidence type="ECO:0000256" key="2">
    <source>
        <dbReference type="ARBA" id="ARBA00001946"/>
    </source>
</evidence>
<name>A0A6L9LF05_9BACT</name>
<keyword evidence="5 13" id="KW-0479">Metal-binding</keyword>
<feature type="binding site" evidence="13">
    <location>
        <position position="177"/>
    </location>
    <ligand>
        <name>Ca(2+)</name>
        <dbReference type="ChEBI" id="CHEBI:29108"/>
    </ligand>
</feature>
<keyword evidence="8 13" id="KW-0460">Magnesium</keyword>
<evidence type="ECO:0000256" key="4">
    <source>
        <dbReference type="ARBA" id="ARBA00012094"/>
    </source>
</evidence>
<dbReference type="SUPFAM" id="SSF63433">
    <property type="entry name" value="Fumarylacetoacetate hydrolase, FAH, N-terminal domain"/>
    <property type="match status" value="1"/>
</dbReference>
<evidence type="ECO:0000256" key="9">
    <source>
        <dbReference type="ARBA" id="ARBA00022878"/>
    </source>
</evidence>
<dbReference type="Proteomes" id="UP000474175">
    <property type="component" value="Unassembled WGS sequence"/>
</dbReference>
<dbReference type="GO" id="GO:1902000">
    <property type="term" value="P:homogentisate catabolic process"/>
    <property type="evidence" value="ECO:0007669"/>
    <property type="project" value="TreeGrafter"/>
</dbReference>
<evidence type="ECO:0000256" key="8">
    <source>
        <dbReference type="ARBA" id="ARBA00022842"/>
    </source>
</evidence>
<dbReference type="Gene3D" id="3.90.850.10">
    <property type="entry name" value="Fumarylacetoacetase-like, C-terminal domain"/>
    <property type="match status" value="1"/>
</dbReference>
<comment type="cofactor">
    <cofactor evidence="1 13">
        <name>Ca(2+)</name>
        <dbReference type="ChEBI" id="CHEBI:29108"/>
    </cofactor>
</comment>
<evidence type="ECO:0000256" key="13">
    <source>
        <dbReference type="PIRSR" id="PIRSR605959-3"/>
    </source>
</evidence>
<reference evidence="16 17" key="1">
    <citation type="submission" date="2020-02" db="EMBL/GenBank/DDBJ databases">
        <title>Draft genome sequence of two Spirosoma agri KCTC 52727 and Spirosoma terrae KCTC 52035.</title>
        <authorList>
            <person name="Rojas J."/>
            <person name="Ambika Manirajan B."/>
            <person name="Suarez C."/>
            <person name="Ratering S."/>
            <person name="Schnell S."/>
        </authorList>
    </citation>
    <scope>NUCLEOTIDE SEQUENCE [LARGE SCALE GENOMIC DNA]</scope>
    <source>
        <strain evidence="16 17">KCTC 52035</strain>
    </source>
</reference>
<feature type="active site" description="Proton acceptor" evidence="11">
    <location>
        <position position="112"/>
    </location>
</feature>
<feature type="binding site" evidence="12">
    <location>
        <position position="107"/>
    </location>
    <ligand>
        <name>substrate</name>
    </ligand>
</feature>
<dbReference type="UniPathway" id="UPA00139">
    <property type="reaction ID" value="UER00341"/>
</dbReference>
<gene>
    <name evidence="16" type="primary">fahA</name>
    <name evidence="16" type="ORF">GK108_19435</name>
</gene>
<feature type="binding site" evidence="12">
    <location>
        <position position="222"/>
    </location>
    <ligand>
        <name>substrate</name>
    </ligand>
</feature>
<evidence type="ECO:0000259" key="14">
    <source>
        <dbReference type="Pfam" id="PF01557"/>
    </source>
</evidence>
<dbReference type="GO" id="GO:0004334">
    <property type="term" value="F:fumarylacetoacetase activity"/>
    <property type="evidence" value="ECO:0007669"/>
    <property type="project" value="UniProtKB-EC"/>
</dbReference>
<proteinExistence type="predicted"/>
<evidence type="ECO:0000256" key="11">
    <source>
        <dbReference type="PIRSR" id="PIRSR605959-1"/>
    </source>
</evidence>
<dbReference type="InterPro" id="IPR015377">
    <property type="entry name" value="Fumarylacetoacetase_N"/>
</dbReference>
<evidence type="ECO:0000256" key="5">
    <source>
        <dbReference type="ARBA" id="ARBA00022723"/>
    </source>
</evidence>
<dbReference type="InterPro" id="IPR036462">
    <property type="entry name" value="Fumarylacetoacetase_N_sf"/>
</dbReference>
<evidence type="ECO:0000256" key="7">
    <source>
        <dbReference type="ARBA" id="ARBA00022837"/>
    </source>
</evidence>
<protein>
    <recommendedName>
        <fullName evidence="4">fumarylacetoacetase</fullName>
        <ecNumber evidence="4">3.7.1.2</ecNumber>
    </recommendedName>
</protein>
<evidence type="ECO:0000256" key="10">
    <source>
        <dbReference type="ARBA" id="ARBA00023232"/>
    </source>
</evidence>
<comment type="pathway">
    <text evidence="3">Amino-acid degradation; L-phenylalanine degradation; acetoacetate and fumarate from L-phenylalanine: step 6/6.</text>
</comment>
<dbReference type="GO" id="GO:0006559">
    <property type="term" value="P:L-phenylalanine catabolic process"/>
    <property type="evidence" value="ECO:0007669"/>
    <property type="project" value="UniProtKB-UniPathway"/>
</dbReference>
<dbReference type="InterPro" id="IPR011234">
    <property type="entry name" value="Fumarylacetoacetase-like_C"/>
</dbReference>
<feature type="binding site" evidence="13">
    <location>
        <position position="211"/>
    </location>
    <ligand>
        <name>Mg(2+)</name>
        <dbReference type="ChEBI" id="CHEBI:18420"/>
    </ligand>
</feature>
<accession>A0A6L9LF05</accession>
<dbReference type="NCBIfam" id="TIGR01266">
    <property type="entry name" value="fum_ac_acetase"/>
    <property type="match status" value="1"/>
</dbReference>